<dbReference type="EMBL" id="JABANO010000626">
    <property type="protein sequence ID" value="KAF4759071.1"/>
    <property type="molecule type" value="Genomic_DNA"/>
</dbReference>
<organism evidence="3 4">
    <name type="scientific">Perkinsus olseni</name>
    <name type="common">Perkinsus atlanticus</name>
    <dbReference type="NCBI Taxonomy" id="32597"/>
    <lineage>
        <taxon>Eukaryota</taxon>
        <taxon>Sar</taxon>
        <taxon>Alveolata</taxon>
        <taxon>Perkinsozoa</taxon>
        <taxon>Perkinsea</taxon>
        <taxon>Perkinsida</taxon>
        <taxon>Perkinsidae</taxon>
        <taxon>Perkinsus</taxon>
    </lineage>
</organism>
<evidence type="ECO:0000256" key="1">
    <source>
        <dbReference type="SAM" id="MobiDB-lite"/>
    </source>
</evidence>
<sequence length="823" mass="91616">MLSTGFTTRLGALLSCLGYLFHAATPRGRHIRSARHRDSATGESPQLSVPSRAVDTASTHNNVNVVDVAQTDDTRGVNAVRACRVRQARGSLTFYVEKRGKNGVKTTEVQCGRFNWLHDFDYGTIRLVGVDDIYYNVVHGPERVTTPLDRLLPERYVGKPVTEDNCRSMVSEMYSFAAEKAGNSLFGYLCPAYLELNEVLVVDPQVHSSLSRESMGYSWLLHSYGGGSSGSGPSGLVLTQRGLSSSNMVIPPVPIREIKVHKINVPEMRYYEDGMERYGPVCRISHFTKSLAFSLNTKSRELTLVELNCQFSTWWHNPLTHSLVRRNSWGRCQVLEGTLGAGTEVLATTTLKVAPTDPITKQFCGDAAANLMRLSNAMGRNGSFLGFLCYSYREPQLSRRLKVRQYTGGIGSSFVFGSVFRAKRSSDGDRVLLEGIHRRPCLRPRPNEMALAQPVEVQKQLRLDALVTLDPVKPSRDHRSPDLTYDGIWLTYAAAECEVDVKRCWHSDGGIPGPKDLWQMMIHKLVLSTNSVARTAKFSQTYTEGKELQKKGIKHVCYDGAIQPWRAWPSGKEIYGSLRQTVIKACGLHDSGMTRKVVLLERGSRHRRWSTQTAAEMTDLIADWGRLNAFTVGWVATLADAAVVIGIGGADMANILWVAEDAVLIEVDAGCYLTTSAIAENGSSYRSHVCRNGQSGVRKQHCHPSAQPYPWRGPGLDYKGEHYERAKRLYDEAIASGRCMDPSKTPPPEGSFSADGYRAEFARMKGLAYSAIHRCDCHEPKGHDYDCYHSWLQGDISIDVKNTLLPLLNTLVHEYLLHAFELE</sequence>
<feature type="chain" id="PRO_5029883075" evidence="2">
    <location>
        <begin position="24"/>
        <end position="823"/>
    </location>
</feature>
<reference evidence="3 4" key="1">
    <citation type="submission" date="2020-04" db="EMBL/GenBank/DDBJ databases">
        <title>Perkinsus olseni comparative genomics.</title>
        <authorList>
            <person name="Bogema D.R."/>
        </authorList>
    </citation>
    <scope>NUCLEOTIDE SEQUENCE [LARGE SCALE GENOMIC DNA]</scope>
    <source>
        <strain evidence="3 4">ATCC PRA-207</strain>
    </source>
</reference>
<gene>
    <name evidence="3" type="ORF">FOZ63_024492</name>
</gene>
<comment type="caution">
    <text evidence="3">The sequence shown here is derived from an EMBL/GenBank/DDBJ whole genome shotgun (WGS) entry which is preliminary data.</text>
</comment>
<feature type="signal peptide" evidence="2">
    <location>
        <begin position="1"/>
        <end position="23"/>
    </location>
</feature>
<feature type="region of interest" description="Disordered" evidence="1">
    <location>
        <begin position="31"/>
        <end position="55"/>
    </location>
</feature>
<proteinExistence type="predicted"/>
<keyword evidence="2" id="KW-0732">Signal</keyword>
<dbReference type="AlphaFoldDB" id="A0A7J6UPZ8"/>
<name>A0A7J6UPZ8_PEROL</name>
<protein>
    <submittedName>
        <fullName evidence="3">Uncharacterized protein</fullName>
    </submittedName>
</protein>
<dbReference type="Proteomes" id="UP000553632">
    <property type="component" value="Unassembled WGS sequence"/>
</dbReference>
<accession>A0A7J6UPZ8</accession>
<evidence type="ECO:0000313" key="4">
    <source>
        <dbReference type="Proteomes" id="UP000553632"/>
    </source>
</evidence>
<evidence type="ECO:0000256" key="2">
    <source>
        <dbReference type="SAM" id="SignalP"/>
    </source>
</evidence>
<evidence type="ECO:0000313" key="3">
    <source>
        <dbReference type="EMBL" id="KAF4759071.1"/>
    </source>
</evidence>
<keyword evidence="4" id="KW-1185">Reference proteome</keyword>